<dbReference type="EMBL" id="JAIXCQ010000001">
    <property type="protein sequence ID" value="MCA5891980.1"/>
    <property type="molecule type" value="Genomic_DNA"/>
</dbReference>
<dbReference type="RefSeq" id="WP_225563702.1">
    <property type="nucleotide sequence ID" value="NZ_JAIXCQ010000001.1"/>
</dbReference>
<accession>A0ABS7ZDX8</accession>
<organism evidence="1 2">
    <name type="scientific">Isoptericola luteus</name>
    <dbReference type="NCBI Taxonomy" id="2879484"/>
    <lineage>
        <taxon>Bacteria</taxon>
        <taxon>Bacillati</taxon>
        <taxon>Actinomycetota</taxon>
        <taxon>Actinomycetes</taxon>
        <taxon>Micrococcales</taxon>
        <taxon>Promicromonosporaceae</taxon>
        <taxon>Isoptericola</taxon>
    </lineage>
</organism>
<name>A0ABS7ZDX8_9MICO</name>
<sequence>MAASKSRNITTAPGLVSLADLLPPTGHYNVSVALHPESLREVLSGDLRRTTALRDLPPAFKDGPLAAPGTGEALQALAEERTAHNAAVAAFRAARADRAALPSDSTPGEVEGAEVAQRDARRAEVAAERAKVGAEHDAVRVIYDVTEDLVTRRREAYAAARAVAVNQATEAIASLTEALTVTAADEYVNGDRTKPRTFVVNTPAGSEHLAALIQHVETLNGTAEPEWRQI</sequence>
<evidence type="ECO:0000313" key="2">
    <source>
        <dbReference type="Proteomes" id="UP001319870"/>
    </source>
</evidence>
<dbReference type="Proteomes" id="UP001319870">
    <property type="component" value="Unassembled WGS sequence"/>
</dbReference>
<proteinExistence type="predicted"/>
<keyword evidence="2" id="KW-1185">Reference proteome</keyword>
<gene>
    <name evidence="1" type="ORF">LEP48_01270</name>
</gene>
<reference evidence="1 2" key="1">
    <citation type="submission" date="2021-09" db="EMBL/GenBank/DDBJ databases">
        <title>Isoptericola luteus sp. nov., a novel bacterium isolated from Harbin, the capital city of Heilongjiang province.</title>
        <authorList>
            <person name="Li J."/>
        </authorList>
    </citation>
    <scope>NUCLEOTIDE SEQUENCE [LARGE SCALE GENOMIC DNA]</scope>
    <source>
        <strain evidence="1 2">NEAU-Y5</strain>
    </source>
</reference>
<protein>
    <submittedName>
        <fullName evidence="1">Uncharacterized protein</fullName>
    </submittedName>
</protein>
<comment type="caution">
    <text evidence="1">The sequence shown here is derived from an EMBL/GenBank/DDBJ whole genome shotgun (WGS) entry which is preliminary data.</text>
</comment>
<evidence type="ECO:0000313" key="1">
    <source>
        <dbReference type="EMBL" id="MCA5891980.1"/>
    </source>
</evidence>